<reference evidence="3 4" key="1">
    <citation type="submission" date="2016-10" db="EMBL/GenBank/DDBJ databases">
        <authorList>
            <person name="de Groot N.N."/>
        </authorList>
    </citation>
    <scope>NUCLEOTIDE SEQUENCE [LARGE SCALE GENOMIC DNA]</scope>
    <source>
        <strain evidence="3 4">DSM 5885</strain>
    </source>
</reference>
<gene>
    <name evidence="3" type="ORF">SAMN05660652_04001</name>
</gene>
<feature type="domain" description="EamA" evidence="2">
    <location>
        <begin position="150"/>
        <end position="279"/>
    </location>
</feature>
<dbReference type="PANTHER" id="PTHR22911:SF103">
    <property type="entry name" value="BLR2811 PROTEIN"/>
    <property type="match status" value="1"/>
</dbReference>
<evidence type="ECO:0000259" key="2">
    <source>
        <dbReference type="Pfam" id="PF00892"/>
    </source>
</evidence>
<feature type="transmembrane region" description="Helical" evidence="1">
    <location>
        <begin position="125"/>
        <end position="144"/>
    </location>
</feature>
<feature type="transmembrane region" description="Helical" evidence="1">
    <location>
        <begin position="236"/>
        <end position="256"/>
    </location>
</feature>
<dbReference type="EMBL" id="FNCY01000028">
    <property type="protein sequence ID" value="SDI76100.1"/>
    <property type="molecule type" value="Genomic_DNA"/>
</dbReference>
<dbReference type="Proteomes" id="UP000198607">
    <property type="component" value="Unassembled WGS sequence"/>
</dbReference>
<dbReference type="OrthoDB" id="8584557at2"/>
<feature type="transmembrane region" description="Helical" evidence="1">
    <location>
        <begin position="262"/>
        <end position="280"/>
    </location>
</feature>
<proteinExistence type="predicted"/>
<feature type="transmembrane region" description="Helical" evidence="1">
    <location>
        <begin position="99"/>
        <end position="118"/>
    </location>
</feature>
<dbReference type="InterPro" id="IPR037185">
    <property type="entry name" value="EmrE-like"/>
</dbReference>
<feature type="transmembrane region" description="Helical" evidence="1">
    <location>
        <begin position="76"/>
        <end position="93"/>
    </location>
</feature>
<keyword evidence="1" id="KW-0472">Membrane</keyword>
<evidence type="ECO:0000313" key="4">
    <source>
        <dbReference type="Proteomes" id="UP000198607"/>
    </source>
</evidence>
<dbReference type="AlphaFoldDB" id="A0A1G8N978"/>
<name>A0A1G8N978_9RHOO</name>
<dbReference type="Pfam" id="PF00892">
    <property type="entry name" value="EamA"/>
    <property type="match status" value="2"/>
</dbReference>
<dbReference type="PANTHER" id="PTHR22911">
    <property type="entry name" value="ACYL-MALONYL CONDENSING ENZYME-RELATED"/>
    <property type="match status" value="1"/>
</dbReference>
<keyword evidence="1" id="KW-1133">Transmembrane helix</keyword>
<dbReference type="SUPFAM" id="SSF103481">
    <property type="entry name" value="Multidrug resistance efflux transporter EmrE"/>
    <property type="match status" value="2"/>
</dbReference>
<evidence type="ECO:0000313" key="3">
    <source>
        <dbReference type="EMBL" id="SDI76100.1"/>
    </source>
</evidence>
<keyword evidence="1" id="KW-0812">Transmembrane</keyword>
<dbReference type="GO" id="GO:0016020">
    <property type="term" value="C:membrane"/>
    <property type="evidence" value="ECO:0007669"/>
    <property type="project" value="InterPro"/>
</dbReference>
<dbReference type="InterPro" id="IPR000620">
    <property type="entry name" value="EamA_dom"/>
</dbReference>
<accession>A0A1G8N978</accession>
<sequence>MPSSDKRRGITLAIMATIFYAIVDALSKYQARTSPVELIVWARYGVPLVLLLAFFLPRQGVAMLRTGHPWLQTARGLLLTGGTLLIVLAYRVMPIAEAQAIFFIHPVLLTLLAVLFLGEKVSSRGWLAVVIGFAGVLIIVRPGGGLFRPAALLPLGLALTFSTYQILTRIVAGKEKSINSLFWVLAVGTASMSIVLPFAWTPQSIQALAMLTVIGIVSGCGHFSTIKALEYAPASLLAPFAYVQLVWVAILGALMFGDFPDMATLIGIATVATGGLLVVFSKRQKA</sequence>
<dbReference type="RefSeq" id="WP_143009945.1">
    <property type="nucleotide sequence ID" value="NZ_FNCY01000028.1"/>
</dbReference>
<feature type="transmembrane region" description="Helical" evidence="1">
    <location>
        <begin position="150"/>
        <end position="168"/>
    </location>
</feature>
<protein>
    <submittedName>
        <fullName evidence="3">EamA domain-containing membrane protein RarD</fullName>
    </submittedName>
</protein>
<keyword evidence="4" id="KW-1185">Reference proteome</keyword>
<feature type="transmembrane region" description="Helical" evidence="1">
    <location>
        <begin position="38"/>
        <end position="56"/>
    </location>
</feature>
<feature type="domain" description="EamA" evidence="2">
    <location>
        <begin position="8"/>
        <end position="140"/>
    </location>
</feature>
<feature type="transmembrane region" description="Helical" evidence="1">
    <location>
        <begin position="205"/>
        <end position="224"/>
    </location>
</feature>
<evidence type="ECO:0000256" key="1">
    <source>
        <dbReference type="SAM" id="Phobius"/>
    </source>
</evidence>
<organism evidence="3 4">
    <name type="scientific">Propionivibrio dicarboxylicus</name>
    <dbReference type="NCBI Taxonomy" id="83767"/>
    <lineage>
        <taxon>Bacteria</taxon>
        <taxon>Pseudomonadati</taxon>
        <taxon>Pseudomonadota</taxon>
        <taxon>Betaproteobacteria</taxon>
        <taxon>Rhodocyclales</taxon>
        <taxon>Rhodocyclaceae</taxon>
        <taxon>Propionivibrio</taxon>
    </lineage>
</organism>
<feature type="transmembrane region" description="Helical" evidence="1">
    <location>
        <begin position="9"/>
        <end position="26"/>
    </location>
</feature>
<feature type="transmembrane region" description="Helical" evidence="1">
    <location>
        <begin position="180"/>
        <end position="199"/>
    </location>
</feature>
<dbReference type="STRING" id="83767.SAMN05660652_04001"/>